<dbReference type="InterPro" id="IPR023213">
    <property type="entry name" value="CAT-like_dom_sf"/>
</dbReference>
<evidence type="ECO:0000259" key="1">
    <source>
        <dbReference type="Pfam" id="PF00668"/>
    </source>
</evidence>
<dbReference type="SUPFAM" id="SSF52777">
    <property type="entry name" value="CoA-dependent acyltransferases"/>
    <property type="match status" value="2"/>
</dbReference>
<protein>
    <submittedName>
        <fullName evidence="3">Non-ribosomal peptide synthetase</fullName>
    </submittedName>
</protein>
<organism evidence="3">
    <name type="scientific">Methylophaga aminisulfidivorans</name>
    <dbReference type="NCBI Taxonomy" id="230105"/>
    <lineage>
        <taxon>Bacteria</taxon>
        <taxon>Pseudomonadati</taxon>
        <taxon>Pseudomonadota</taxon>
        <taxon>Gammaproteobacteria</taxon>
        <taxon>Thiotrichales</taxon>
        <taxon>Piscirickettsiaceae</taxon>
        <taxon>Methylophaga</taxon>
    </lineage>
</organism>
<name>A0A7C1ZTQ0_9GAMM</name>
<dbReference type="InterPro" id="IPR044894">
    <property type="entry name" value="TubC_N_sf"/>
</dbReference>
<dbReference type="Gene3D" id="3.30.559.30">
    <property type="entry name" value="Nonribosomal peptide synthetase, condensation domain"/>
    <property type="match status" value="1"/>
</dbReference>
<sequence>MMIVEQLLLQLKESGIRLTLKQGKLLVHANKAVLNDELKTQLKEHKEAIIRYLSNNNTEHHRPVASALRAERIPLSFSQYRLWFIDSLQGMTPEYNMPLALKVEGQFDVAVAQQALKKIIARHEVLRTNILDDRGVPYQVIQDDFEFHVERYDLTADTLSDQQTKSRQLISELIVKPFDLKNDLMVRCAFIHTIGENILLFNMHHIASDGWSFGVLVREFTALYEAIENKKDDPLPQLTIQYADYAQWQRDYLSGDVLSDKLDYWRTKLSDLPIVHSLPLDFPRPTEKQVAGEVVVSKVDLDVKQRLSELAKAQKMTPFMLLHAALALVLSRHSHNHDIVIGTPIANRTHVELESLIGFFVNTLVLRVNTDFDDTEAYLTHVKEVHREAQNNQDLPFDKLLEHLDVPRVSSHAPIFQILFSMEVNSDGDLSIPRVNFSQLSNTEELVQFDLDIKAKITPTGINVYWKFDTVLFTRSSIQSLAEHLNTLLSNLVNAPLKAVSKLPIMSEEELHYLTHQLNQNAAHYPQASCVHSLFEQQAQVQPDAIAVRYSE</sequence>
<reference evidence="3" key="1">
    <citation type="journal article" date="2020" name="mSystems">
        <title>Genome- and Community-Level Interaction Insights into Carbon Utilization and Element Cycling Functions of Hydrothermarchaeota in Hydrothermal Sediment.</title>
        <authorList>
            <person name="Zhou Z."/>
            <person name="Liu Y."/>
            <person name="Xu W."/>
            <person name="Pan J."/>
            <person name="Luo Z.H."/>
            <person name="Li M."/>
        </authorList>
    </citation>
    <scope>NUCLEOTIDE SEQUENCE [LARGE SCALE GENOMIC DNA]</scope>
    <source>
        <strain evidence="3">HyVt-380</strain>
    </source>
</reference>
<comment type="caution">
    <text evidence="3">The sequence shown here is derived from an EMBL/GenBank/DDBJ whole genome shotgun (WGS) entry which is preliminary data.</text>
</comment>
<dbReference type="InterPro" id="IPR001242">
    <property type="entry name" value="Condensation_dom"/>
</dbReference>
<dbReference type="EMBL" id="DRHY01000314">
    <property type="protein sequence ID" value="HEC75385.1"/>
    <property type="molecule type" value="Genomic_DNA"/>
</dbReference>
<evidence type="ECO:0000259" key="2">
    <source>
        <dbReference type="Pfam" id="PF18563"/>
    </source>
</evidence>
<dbReference type="Gene3D" id="3.30.559.10">
    <property type="entry name" value="Chloramphenicol acetyltransferase-like domain"/>
    <property type="match status" value="1"/>
</dbReference>
<feature type="domain" description="TubC N-terminal docking" evidence="2">
    <location>
        <begin position="4"/>
        <end position="54"/>
    </location>
</feature>
<dbReference type="CDD" id="cd19531">
    <property type="entry name" value="LCL_NRPS-like"/>
    <property type="match status" value="1"/>
</dbReference>
<gene>
    <name evidence="3" type="ORF">ENI26_13625</name>
</gene>
<accession>A0A7C1ZTQ0</accession>
<dbReference type="PANTHER" id="PTHR45398:SF1">
    <property type="entry name" value="ENZYME, PUTATIVE (JCVI)-RELATED"/>
    <property type="match status" value="1"/>
</dbReference>
<dbReference type="AlphaFoldDB" id="A0A7C1ZTQ0"/>
<proteinExistence type="predicted"/>
<evidence type="ECO:0000313" key="3">
    <source>
        <dbReference type="EMBL" id="HEC75385.1"/>
    </source>
</evidence>
<feature type="domain" description="Condensation" evidence="1">
    <location>
        <begin position="71"/>
        <end position="512"/>
    </location>
</feature>
<dbReference type="PANTHER" id="PTHR45398">
    <property type="match status" value="1"/>
</dbReference>
<dbReference type="InterPro" id="IPR041464">
    <property type="entry name" value="TubC_N"/>
</dbReference>
<dbReference type="Pfam" id="PF18563">
    <property type="entry name" value="TubC_N"/>
    <property type="match status" value="1"/>
</dbReference>
<dbReference type="Proteomes" id="UP000886384">
    <property type="component" value="Unassembled WGS sequence"/>
</dbReference>
<feature type="non-terminal residue" evidence="3">
    <location>
        <position position="552"/>
    </location>
</feature>
<dbReference type="Gene3D" id="1.10.10.1830">
    <property type="entry name" value="Non-ribosomal peptide synthase, adenylation domain"/>
    <property type="match status" value="1"/>
</dbReference>
<dbReference type="Pfam" id="PF00668">
    <property type="entry name" value="Condensation"/>
    <property type="match status" value="1"/>
</dbReference>
<dbReference type="SUPFAM" id="SSF56801">
    <property type="entry name" value="Acetyl-CoA synthetase-like"/>
    <property type="match status" value="1"/>
</dbReference>
<dbReference type="GO" id="GO:0003824">
    <property type="term" value="F:catalytic activity"/>
    <property type="evidence" value="ECO:0007669"/>
    <property type="project" value="InterPro"/>
</dbReference>